<dbReference type="Gene3D" id="1.25.40.390">
    <property type="match status" value="1"/>
</dbReference>
<gene>
    <name evidence="8" type="ORF">OO017_07290</name>
</gene>
<evidence type="ECO:0000256" key="5">
    <source>
        <dbReference type="ARBA" id="ARBA00023237"/>
    </source>
</evidence>
<keyword evidence="5" id="KW-0998">Cell outer membrane</keyword>
<keyword evidence="3" id="KW-0732">Signal</keyword>
<evidence type="ECO:0000256" key="1">
    <source>
        <dbReference type="ARBA" id="ARBA00004442"/>
    </source>
</evidence>
<comment type="similarity">
    <text evidence="2">Belongs to the SusD family.</text>
</comment>
<feature type="domain" description="RagB/SusD" evidence="6">
    <location>
        <begin position="373"/>
        <end position="527"/>
    </location>
</feature>
<dbReference type="Pfam" id="PF14322">
    <property type="entry name" value="SusD-like_3"/>
    <property type="match status" value="1"/>
</dbReference>
<evidence type="ECO:0000313" key="9">
    <source>
        <dbReference type="Proteomes" id="UP001207228"/>
    </source>
</evidence>
<dbReference type="InterPro" id="IPR012944">
    <property type="entry name" value="SusD_RagB_dom"/>
</dbReference>
<dbReference type="Proteomes" id="UP001207228">
    <property type="component" value="Unassembled WGS sequence"/>
</dbReference>
<evidence type="ECO:0000256" key="4">
    <source>
        <dbReference type="ARBA" id="ARBA00023136"/>
    </source>
</evidence>
<evidence type="ECO:0000256" key="3">
    <source>
        <dbReference type="ARBA" id="ARBA00022729"/>
    </source>
</evidence>
<sequence length="527" mass="59328">MKKTSLMILLAGMMCFSCEDFLDEVPRDELSANQNFTLPAHAYNAVNSLYRNGAPQLFDGGVYGGAEAILGNYMSGFFDNEYKGQEVHVQHAQQLTLNGNNLNGYLGGIWDDLYRGISRANNAIKYIPTTPGLTEEESNRLAAEARFFRAYAYFYLVRMFGEVPVITEPYESLDNLYVERNSVKEVYNLIEEDLKFAVNQGGLAEISMANNGNRITKGAAATLLADVYLTMSGYPLQENRYADAAAMAETVINSGAYSLTQHDMAGGNVVMENSAYNKIRKSDAAANEYVLFHEYAVGISNNSYPQWSYPVSMAQHVAYALTNGAYQPVDAFLWGYDTENDLRAQEKQYFHTTLTLDNGTVQTFEPTPYIWHDDNAMFETASSGKDVVMYSYSDVLLTAAEAIAKSQGVTADAVNYLAQVKGRAYWKQDMNQIRTELASLSADEFVEEVWEERYRELVFEFRLWFDMVRTRKYPETSASNPGEINFVELVGHANTWNKVFEEKHLLFPIPEAERQRNPSLGAQNPGY</sequence>
<feature type="domain" description="SusD-like N-terminal" evidence="7">
    <location>
        <begin position="83"/>
        <end position="229"/>
    </location>
</feature>
<evidence type="ECO:0000313" key="8">
    <source>
        <dbReference type="EMBL" id="MCX2739743.1"/>
    </source>
</evidence>
<dbReference type="EMBL" id="JAPFQO010000003">
    <property type="protein sequence ID" value="MCX2739743.1"/>
    <property type="molecule type" value="Genomic_DNA"/>
</dbReference>
<dbReference type="CDD" id="cd08977">
    <property type="entry name" value="SusD"/>
    <property type="match status" value="1"/>
</dbReference>
<dbReference type="Pfam" id="PF07980">
    <property type="entry name" value="SusD_RagB"/>
    <property type="match status" value="1"/>
</dbReference>
<keyword evidence="9" id="KW-1185">Reference proteome</keyword>
<comment type="subcellular location">
    <subcellularLocation>
        <location evidence="1">Cell outer membrane</location>
    </subcellularLocation>
</comment>
<organism evidence="8 9">
    <name type="scientific">Pontibacter anaerobius</name>
    <dbReference type="NCBI Taxonomy" id="2993940"/>
    <lineage>
        <taxon>Bacteria</taxon>
        <taxon>Pseudomonadati</taxon>
        <taxon>Bacteroidota</taxon>
        <taxon>Cytophagia</taxon>
        <taxon>Cytophagales</taxon>
        <taxon>Hymenobacteraceae</taxon>
        <taxon>Pontibacter</taxon>
    </lineage>
</organism>
<comment type="caution">
    <text evidence="8">The sequence shown here is derived from an EMBL/GenBank/DDBJ whole genome shotgun (WGS) entry which is preliminary data.</text>
</comment>
<name>A0ABT3RE80_9BACT</name>
<proteinExistence type="inferred from homology"/>
<accession>A0ABT3RE80</accession>
<dbReference type="InterPro" id="IPR033985">
    <property type="entry name" value="SusD-like_N"/>
</dbReference>
<evidence type="ECO:0000256" key="2">
    <source>
        <dbReference type="ARBA" id="ARBA00006275"/>
    </source>
</evidence>
<reference evidence="8 9" key="1">
    <citation type="submission" date="2022-11" db="EMBL/GenBank/DDBJ databases">
        <title>The characterization of three novel Bacteroidetes species and genomic analysis of their roles in tidal elemental geochemical cycles.</title>
        <authorList>
            <person name="Ma K.-J."/>
        </authorList>
    </citation>
    <scope>NUCLEOTIDE SEQUENCE [LARGE SCALE GENOMIC DNA]</scope>
    <source>
        <strain evidence="8 9">M82</strain>
    </source>
</reference>
<dbReference type="InterPro" id="IPR011990">
    <property type="entry name" value="TPR-like_helical_dom_sf"/>
</dbReference>
<protein>
    <submittedName>
        <fullName evidence="8">RagB/SusD family nutrient uptake outer membrane protein</fullName>
    </submittedName>
</protein>
<dbReference type="RefSeq" id="WP_266051802.1">
    <property type="nucleotide sequence ID" value="NZ_JAPFQO010000003.1"/>
</dbReference>
<evidence type="ECO:0000259" key="6">
    <source>
        <dbReference type="Pfam" id="PF07980"/>
    </source>
</evidence>
<keyword evidence="4" id="KW-0472">Membrane</keyword>
<evidence type="ECO:0000259" key="7">
    <source>
        <dbReference type="Pfam" id="PF14322"/>
    </source>
</evidence>
<dbReference type="SUPFAM" id="SSF48452">
    <property type="entry name" value="TPR-like"/>
    <property type="match status" value="1"/>
</dbReference>